<evidence type="ECO:0000256" key="2">
    <source>
        <dbReference type="SAM" id="Phobius"/>
    </source>
</evidence>
<reference evidence="4 5" key="1">
    <citation type="submission" date="2022-03" db="EMBL/GenBank/DDBJ databases">
        <title>Hymenobactersp. isolated from the air.</title>
        <authorList>
            <person name="Won M."/>
            <person name="Kwon S.-W."/>
        </authorList>
    </citation>
    <scope>NUCLEOTIDE SEQUENCE [LARGE SCALE GENOMIC DNA]</scope>
    <source>
        <strain evidence="4 5">KACC 22596</strain>
    </source>
</reference>
<evidence type="ECO:0000256" key="1">
    <source>
        <dbReference type="SAM" id="MobiDB-lite"/>
    </source>
</evidence>
<protein>
    <submittedName>
        <fullName evidence="4">BatA domain-containing protein</fullName>
    </submittedName>
</protein>
<dbReference type="PANTHER" id="PTHR37464:SF1">
    <property type="entry name" value="BLL2463 PROTEIN"/>
    <property type="match status" value="1"/>
</dbReference>
<evidence type="ECO:0000313" key="4">
    <source>
        <dbReference type="EMBL" id="UOE33558.1"/>
    </source>
</evidence>
<organism evidence="4 5">
    <name type="scientific">Hymenobacter monticola</name>
    <dbReference type="NCBI Taxonomy" id="1705399"/>
    <lineage>
        <taxon>Bacteria</taxon>
        <taxon>Pseudomonadati</taxon>
        <taxon>Bacteroidota</taxon>
        <taxon>Cytophagia</taxon>
        <taxon>Cytophagales</taxon>
        <taxon>Hymenobacteraceae</taxon>
        <taxon>Hymenobacter</taxon>
    </lineage>
</organism>
<feature type="region of interest" description="Disordered" evidence="1">
    <location>
        <begin position="257"/>
        <end position="280"/>
    </location>
</feature>
<keyword evidence="2" id="KW-1133">Transmembrane helix</keyword>
<dbReference type="NCBIfam" id="TIGR02226">
    <property type="entry name" value="two_anch"/>
    <property type="match status" value="1"/>
</dbReference>
<accession>A0ABY4B336</accession>
<gene>
    <name evidence="4" type="ORF">MTP16_20840</name>
</gene>
<feature type="transmembrane region" description="Helical" evidence="2">
    <location>
        <begin position="54"/>
        <end position="76"/>
    </location>
</feature>
<keyword evidence="5" id="KW-1185">Reference proteome</keyword>
<dbReference type="RefSeq" id="WP_243513412.1">
    <property type="nucleotide sequence ID" value="NZ_CP094534.1"/>
</dbReference>
<dbReference type="InterPro" id="IPR024163">
    <property type="entry name" value="Aerotolerance_reg_N"/>
</dbReference>
<dbReference type="EMBL" id="CP094534">
    <property type="protein sequence ID" value="UOE33558.1"/>
    <property type="molecule type" value="Genomic_DNA"/>
</dbReference>
<evidence type="ECO:0000259" key="3">
    <source>
        <dbReference type="Pfam" id="PF07584"/>
    </source>
</evidence>
<keyword evidence="2" id="KW-0472">Membrane</keyword>
<dbReference type="PANTHER" id="PTHR37464">
    <property type="entry name" value="BLL2463 PROTEIN"/>
    <property type="match status" value="1"/>
</dbReference>
<feature type="domain" description="Aerotolerance regulator N-terminal" evidence="3">
    <location>
        <begin position="2"/>
        <end position="74"/>
    </location>
</feature>
<keyword evidence="2" id="KW-0812">Transmembrane</keyword>
<dbReference type="Proteomes" id="UP000831390">
    <property type="component" value="Chromosome"/>
</dbReference>
<proteinExistence type="predicted"/>
<dbReference type="Pfam" id="PF07584">
    <property type="entry name" value="BatA"/>
    <property type="match status" value="1"/>
</dbReference>
<feature type="transmembrane region" description="Helical" evidence="2">
    <location>
        <begin position="6"/>
        <end position="22"/>
    </location>
</feature>
<name>A0ABY4B336_9BACT</name>
<sequence>MLNPAALLALTGLLVPVAIHLWNRRPGREVAVGSLRWLAAGANRRLRHLKLEQLWLLLLRAALLGLLAVAVAGPVWRQPQPAGRGQVLLSPEVLTSPALLALRPRIDSLRRRGYGLRWLTAGFPKISGAVWRDGGAGLPDSARLLSAGAPAAGFGWAWVQQAAEAFAGQPLYVLTPAALHSLQGPHPVLRPGIAWQALPGAATTTWLQEANEHGDSLRLLIGKSTEAQTVFFRQATPKPQRPDQELQVAGVAPLRWQPGRSGRPTLASTSPDAQPGSPTRVAPPLTVAIHAAPAFALDARYLRAGIRAAAVGLASAPVVAFTTTPPAPNAQWLFWLSDEPLPRAWREAVRRGAQLWQEAAGPGVADDARLVPATPAEAPATLFRRSSGAAPAGDEAVWVDGQGRAVLSRRRLGAGAIYQLHTRLHPAWSNLADNPALPARLLALLHPAPADALVSTIDSQALATYDQRAIDPWQLLARSPGAAAANVNLTKTAPTNFLVTDLRPWLVLAAGLLFALERLLARRRENRTSNSSL</sequence>
<dbReference type="InterPro" id="IPR011933">
    <property type="entry name" value="Double_TM_dom"/>
</dbReference>
<evidence type="ECO:0000313" key="5">
    <source>
        <dbReference type="Proteomes" id="UP000831390"/>
    </source>
</evidence>